<sequence>MERLSGPPLWRGRRRRRNSLERDTGHGCSLSTLQSSRITITAHRDCSTGTLQHLLAARRMNDGGGGMLYSPALGL</sequence>
<evidence type="ECO:0000256" key="1">
    <source>
        <dbReference type="SAM" id="MobiDB-lite"/>
    </source>
</evidence>
<dbReference type="EMBL" id="CP137306">
    <property type="protein sequence ID" value="WQF78101.1"/>
    <property type="molecule type" value="Genomic_DNA"/>
</dbReference>
<reference evidence="3" key="1">
    <citation type="journal article" date="2023" name="bioRxiv">
        <title>Complete genome of the Medicago anthracnose fungus, Colletotrichum destructivum, reveals a mini-chromosome-like region within a core chromosome.</title>
        <authorList>
            <person name="Lapalu N."/>
            <person name="Simon A."/>
            <person name="Lu A."/>
            <person name="Plaumann P.-L."/>
            <person name="Amselem J."/>
            <person name="Pigne S."/>
            <person name="Auger A."/>
            <person name="Koch C."/>
            <person name="Dallery J.-F."/>
            <person name="O'Connell R.J."/>
        </authorList>
    </citation>
    <scope>NUCLEOTIDE SEQUENCE [LARGE SCALE GENOMIC DNA]</scope>
    <source>
        <strain evidence="3">CBS 520.97</strain>
    </source>
</reference>
<organism evidence="2 3">
    <name type="scientific">Colletotrichum destructivum</name>
    <dbReference type="NCBI Taxonomy" id="34406"/>
    <lineage>
        <taxon>Eukaryota</taxon>
        <taxon>Fungi</taxon>
        <taxon>Dikarya</taxon>
        <taxon>Ascomycota</taxon>
        <taxon>Pezizomycotina</taxon>
        <taxon>Sordariomycetes</taxon>
        <taxon>Hypocreomycetidae</taxon>
        <taxon>Glomerellales</taxon>
        <taxon>Glomerellaceae</taxon>
        <taxon>Colletotrichum</taxon>
        <taxon>Colletotrichum destructivum species complex</taxon>
    </lineage>
</organism>
<keyword evidence="3" id="KW-1185">Reference proteome</keyword>
<proteinExistence type="predicted"/>
<evidence type="ECO:0000313" key="2">
    <source>
        <dbReference type="EMBL" id="WQF78101.1"/>
    </source>
</evidence>
<evidence type="ECO:0000313" key="3">
    <source>
        <dbReference type="Proteomes" id="UP001322277"/>
    </source>
</evidence>
<dbReference type="Proteomes" id="UP001322277">
    <property type="component" value="Chromosome 2"/>
</dbReference>
<dbReference type="GeneID" id="87939618"/>
<protein>
    <submittedName>
        <fullName evidence="2">Uncharacterized protein</fullName>
    </submittedName>
</protein>
<feature type="compositionally biased region" description="Low complexity" evidence="1">
    <location>
        <begin position="1"/>
        <end position="10"/>
    </location>
</feature>
<accession>A0AAX4I506</accession>
<feature type="region of interest" description="Disordered" evidence="1">
    <location>
        <begin position="1"/>
        <end position="28"/>
    </location>
</feature>
<dbReference type="AlphaFoldDB" id="A0AAX4I506"/>
<gene>
    <name evidence="2" type="ORF">CDEST_03115</name>
</gene>
<dbReference type="KEGG" id="cdet:87939618"/>
<dbReference type="RefSeq" id="XP_062775325.1">
    <property type="nucleotide sequence ID" value="XM_062919274.1"/>
</dbReference>
<name>A0AAX4I506_9PEZI</name>